<evidence type="ECO:0000259" key="7">
    <source>
        <dbReference type="Pfam" id="PF12698"/>
    </source>
</evidence>
<name>X1AME3_9ZZZZ</name>
<evidence type="ECO:0000313" key="8">
    <source>
        <dbReference type="EMBL" id="GAG73543.1"/>
    </source>
</evidence>
<dbReference type="PANTHER" id="PTHR30294:SF29">
    <property type="entry name" value="MULTIDRUG ABC TRANSPORTER PERMEASE YBHS-RELATED"/>
    <property type="match status" value="1"/>
</dbReference>
<evidence type="ECO:0000256" key="5">
    <source>
        <dbReference type="ARBA" id="ARBA00023136"/>
    </source>
</evidence>
<keyword evidence="5 6" id="KW-0472">Membrane</keyword>
<dbReference type="InterPro" id="IPR051449">
    <property type="entry name" value="ABC-2_transporter_component"/>
</dbReference>
<accession>X1AME3</accession>
<keyword evidence="3 6" id="KW-0812">Transmembrane</keyword>
<comment type="caution">
    <text evidence="8">The sequence shown here is derived from an EMBL/GenBank/DDBJ whole genome shotgun (WGS) entry which is preliminary data.</text>
</comment>
<proteinExistence type="predicted"/>
<dbReference type="GO" id="GO:0140359">
    <property type="term" value="F:ABC-type transporter activity"/>
    <property type="evidence" value="ECO:0007669"/>
    <property type="project" value="InterPro"/>
</dbReference>
<dbReference type="EMBL" id="BART01000564">
    <property type="protein sequence ID" value="GAG73543.1"/>
    <property type="molecule type" value="Genomic_DNA"/>
</dbReference>
<evidence type="ECO:0000256" key="3">
    <source>
        <dbReference type="ARBA" id="ARBA00022692"/>
    </source>
</evidence>
<feature type="transmembrane region" description="Helical" evidence="6">
    <location>
        <begin position="21"/>
        <end position="45"/>
    </location>
</feature>
<protein>
    <recommendedName>
        <fullName evidence="7">ABC-2 type transporter transmembrane domain-containing protein</fullName>
    </recommendedName>
</protein>
<keyword evidence="2" id="KW-1003">Cell membrane</keyword>
<evidence type="ECO:0000256" key="6">
    <source>
        <dbReference type="SAM" id="Phobius"/>
    </source>
</evidence>
<dbReference type="PANTHER" id="PTHR30294">
    <property type="entry name" value="MEMBRANE COMPONENT OF ABC TRANSPORTER YHHJ-RELATED"/>
    <property type="match status" value="1"/>
</dbReference>
<sequence>MNLRRLIALTKKDLKKTTREPAVLFLLILFPVMISFVFGLAFGGIGGGSSTSFDVGILNLDVTGSQTEYSEAFVYNLTVSDVFVIHDFESNSTGQDALLQGNLDAFIVIPEGFGDSIASYHGSPFDPSAWSNTTIGLYVDSGSLMAVSAV</sequence>
<gene>
    <name evidence="8" type="ORF">S01H4_02556</name>
</gene>
<keyword evidence="4 6" id="KW-1133">Transmembrane helix</keyword>
<evidence type="ECO:0000256" key="2">
    <source>
        <dbReference type="ARBA" id="ARBA00022475"/>
    </source>
</evidence>
<feature type="non-terminal residue" evidence="8">
    <location>
        <position position="150"/>
    </location>
</feature>
<dbReference type="AlphaFoldDB" id="X1AME3"/>
<feature type="domain" description="ABC-2 type transporter transmembrane" evidence="7">
    <location>
        <begin position="22"/>
        <end position="139"/>
    </location>
</feature>
<evidence type="ECO:0000256" key="1">
    <source>
        <dbReference type="ARBA" id="ARBA00004651"/>
    </source>
</evidence>
<dbReference type="Gene3D" id="3.40.1710.10">
    <property type="entry name" value="abc type-2 transporter like domain"/>
    <property type="match status" value="1"/>
</dbReference>
<organism evidence="8">
    <name type="scientific">marine sediment metagenome</name>
    <dbReference type="NCBI Taxonomy" id="412755"/>
    <lineage>
        <taxon>unclassified sequences</taxon>
        <taxon>metagenomes</taxon>
        <taxon>ecological metagenomes</taxon>
    </lineage>
</organism>
<dbReference type="Pfam" id="PF12698">
    <property type="entry name" value="ABC2_membrane_3"/>
    <property type="match status" value="1"/>
</dbReference>
<dbReference type="GO" id="GO:0005886">
    <property type="term" value="C:plasma membrane"/>
    <property type="evidence" value="ECO:0007669"/>
    <property type="project" value="UniProtKB-SubCell"/>
</dbReference>
<reference evidence="8" key="1">
    <citation type="journal article" date="2014" name="Front. Microbiol.">
        <title>High frequency of phylogenetically diverse reductive dehalogenase-homologous genes in deep subseafloor sedimentary metagenomes.</title>
        <authorList>
            <person name="Kawai M."/>
            <person name="Futagami T."/>
            <person name="Toyoda A."/>
            <person name="Takaki Y."/>
            <person name="Nishi S."/>
            <person name="Hori S."/>
            <person name="Arai W."/>
            <person name="Tsubouchi T."/>
            <person name="Morono Y."/>
            <person name="Uchiyama I."/>
            <person name="Ito T."/>
            <person name="Fujiyama A."/>
            <person name="Inagaki F."/>
            <person name="Takami H."/>
        </authorList>
    </citation>
    <scope>NUCLEOTIDE SEQUENCE</scope>
    <source>
        <strain evidence="8">Expedition CK06-06</strain>
    </source>
</reference>
<comment type="subcellular location">
    <subcellularLocation>
        <location evidence="1">Cell membrane</location>
        <topology evidence="1">Multi-pass membrane protein</topology>
    </subcellularLocation>
</comment>
<evidence type="ECO:0000256" key="4">
    <source>
        <dbReference type="ARBA" id="ARBA00022989"/>
    </source>
</evidence>
<dbReference type="InterPro" id="IPR013525">
    <property type="entry name" value="ABC2_TM"/>
</dbReference>